<feature type="chain" id="PRO_5043051112" evidence="1">
    <location>
        <begin position="24"/>
        <end position="82"/>
    </location>
</feature>
<accession>A0AAP2WRH5</accession>
<gene>
    <name evidence="2" type="ORF">LI282_22800</name>
</gene>
<dbReference type="AlphaFoldDB" id="A0AAP2WRH5"/>
<dbReference type="Proteomes" id="UP001199363">
    <property type="component" value="Unassembled WGS sequence"/>
</dbReference>
<evidence type="ECO:0000313" key="3">
    <source>
        <dbReference type="Proteomes" id="UP001199363"/>
    </source>
</evidence>
<proteinExistence type="predicted"/>
<dbReference type="RefSeq" id="WP_117926328.1">
    <property type="nucleotide sequence ID" value="NZ_CAXTCG010000153.1"/>
</dbReference>
<evidence type="ECO:0000256" key="1">
    <source>
        <dbReference type="SAM" id="SignalP"/>
    </source>
</evidence>
<protein>
    <submittedName>
        <fullName evidence="2">NVEALA domain-containing protein</fullName>
    </submittedName>
</protein>
<reference evidence="2" key="1">
    <citation type="submission" date="2021-10" db="EMBL/GenBank/DDBJ databases">
        <title>Collection of gut derived symbiotic bacterial strains cultured from healthy donors.</title>
        <authorList>
            <person name="Lin H."/>
            <person name="Littmann E."/>
            <person name="Kohout C."/>
            <person name="Pamer E.G."/>
        </authorList>
    </citation>
    <scope>NUCLEOTIDE SEQUENCE</scope>
    <source>
        <strain evidence="2">DFI.1.167</strain>
    </source>
</reference>
<dbReference type="Pfam" id="PF14055">
    <property type="entry name" value="NVEALA"/>
    <property type="match status" value="1"/>
</dbReference>
<keyword evidence="1" id="KW-0732">Signal</keyword>
<name>A0AAP2WRH5_PHOVU</name>
<comment type="caution">
    <text evidence="2">The sequence shown here is derived from an EMBL/GenBank/DDBJ whole genome shotgun (WGS) entry which is preliminary data.</text>
</comment>
<dbReference type="EMBL" id="JAJCQG010000177">
    <property type="protein sequence ID" value="MCB7283823.1"/>
    <property type="molecule type" value="Genomic_DNA"/>
</dbReference>
<dbReference type="InterPro" id="IPR025905">
    <property type="entry name" value="NVEALA"/>
</dbReference>
<evidence type="ECO:0000313" key="2">
    <source>
        <dbReference type="EMBL" id="MCB7283823.1"/>
    </source>
</evidence>
<feature type="signal peptide" evidence="1">
    <location>
        <begin position="1"/>
        <end position="23"/>
    </location>
</feature>
<sequence length="82" mass="8854">MKKVFKPMLVLAFITLVSYNVYSSQQEVTVSDLALSNAEALATGEESSNYGPADQVKCAGGLHKKICLCKPGYPACTETKCY</sequence>
<organism evidence="2 3">
    <name type="scientific">Phocaeicola vulgatus</name>
    <name type="common">Bacteroides vulgatus</name>
    <dbReference type="NCBI Taxonomy" id="821"/>
    <lineage>
        <taxon>Bacteria</taxon>
        <taxon>Pseudomonadati</taxon>
        <taxon>Bacteroidota</taxon>
        <taxon>Bacteroidia</taxon>
        <taxon>Bacteroidales</taxon>
        <taxon>Bacteroidaceae</taxon>
        <taxon>Phocaeicola</taxon>
    </lineage>
</organism>